<evidence type="ECO:0000313" key="6">
    <source>
        <dbReference type="EMBL" id="MFD1861573.1"/>
    </source>
</evidence>
<dbReference type="InterPro" id="IPR018164">
    <property type="entry name" value="Ala-tRNA-synth_IIc_N"/>
</dbReference>
<dbReference type="Pfam" id="PF01411">
    <property type="entry name" value="tRNA-synt_2c"/>
    <property type="match status" value="1"/>
</dbReference>
<gene>
    <name evidence="6" type="ORF">ACFSDB_01475</name>
</gene>
<dbReference type="Pfam" id="PF07973">
    <property type="entry name" value="tRNA_SAD"/>
    <property type="match status" value="1"/>
</dbReference>
<dbReference type="Gene3D" id="2.40.30.130">
    <property type="match status" value="1"/>
</dbReference>
<comment type="caution">
    <text evidence="6">The sequence shown here is derived from an EMBL/GenBank/DDBJ whole genome shotgun (WGS) entry which is preliminary data.</text>
</comment>
<feature type="domain" description="Alanyl-transfer RNA synthetases family profile" evidence="5">
    <location>
        <begin position="1"/>
        <end position="233"/>
    </location>
</feature>
<dbReference type="SUPFAM" id="SSF50447">
    <property type="entry name" value="Translation proteins"/>
    <property type="match status" value="1"/>
</dbReference>
<dbReference type="SUPFAM" id="SSF55186">
    <property type="entry name" value="ThrRS/AlaRS common domain"/>
    <property type="match status" value="1"/>
</dbReference>
<dbReference type="PROSITE" id="PS50860">
    <property type="entry name" value="AA_TRNA_LIGASE_II_ALA"/>
    <property type="match status" value="1"/>
</dbReference>
<dbReference type="InterPro" id="IPR018163">
    <property type="entry name" value="Thr/Ala-tRNA-synth_IIc_edit"/>
</dbReference>
<accession>A0ABW4QDY6</accession>
<dbReference type="InterPro" id="IPR009000">
    <property type="entry name" value="Transl_B-barrel_sf"/>
</dbReference>
<evidence type="ECO:0000256" key="1">
    <source>
        <dbReference type="ARBA" id="ARBA00001947"/>
    </source>
</evidence>
<keyword evidence="7" id="KW-1185">Reference proteome</keyword>
<dbReference type="PANTHER" id="PTHR43462">
    <property type="entry name" value="ALANYL-TRNA EDITING PROTEIN"/>
    <property type="match status" value="1"/>
</dbReference>
<proteinExistence type="predicted"/>
<dbReference type="EMBL" id="JBHUFW010000002">
    <property type="protein sequence ID" value="MFD1861573.1"/>
    <property type="molecule type" value="Genomic_DNA"/>
</dbReference>
<organism evidence="6 7">
    <name type="scientific">Planococcus chinensis</name>
    <dbReference type="NCBI Taxonomy" id="272917"/>
    <lineage>
        <taxon>Bacteria</taxon>
        <taxon>Bacillati</taxon>
        <taxon>Bacillota</taxon>
        <taxon>Bacilli</taxon>
        <taxon>Bacillales</taxon>
        <taxon>Caryophanaceae</taxon>
        <taxon>Planococcus</taxon>
    </lineage>
</organism>
<comment type="subcellular location">
    <subcellularLocation>
        <location evidence="2">Cytoplasm</location>
    </subcellularLocation>
</comment>
<dbReference type="InterPro" id="IPR051335">
    <property type="entry name" value="Alanyl-tRNA_Editing_Enzymes"/>
</dbReference>
<dbReference type="SMART" id="SM00863">
    <property type="entry name" value="tRNA_SAD"/>
    <property type="match status" value="1"/>
</dbReference>
<dbReference type="InterPro" id="IPR018165">
    <property type="entry name" value="Ala-tRNA-synth_IIc_core"/>
</dbReference>
<dbReference type="RefSeq" id="WP_204891416.1">
    <property type="nucleotide sequence ID" value="NZ_JBHUFW010000002.1"/>
</dbReference>
<dbReference type="Proteomes" id="UP001597273">
    <property type="component" value="Unassembled WGS sequence"/>
</dbReference>
<dbReference type="InterPro" id="IPR012947">
    <property type="entry name" value="tRNA_SAD"/>
</dbReference>
<evidence type="ECO:0000259" key="5">
    <source>
        <dbReference type="PROSITE" id="PS50860"/>
    </source>
</evidence>
<evidence type="ECO:0000256" key="4">
    <source>
        <dbReference type="ARBA" id="ARBA00022833"/>
    </source>
</evidence>
<name>A0ABW4QDY6_9BACL</name>
<reference evidence="7" key="1">
    <citation type="journal article" date="2019" name="Int. J. Syst. Evol. Microbiol.">
        <title>The Global Catalogue of Microorganisms (GCM) 10K type strain sequencing project: providing services to taxonomists for standard genome sequencing and annotation.</title>
        <authorList>
            <consortium name="The Broad Institute Genomics Platform"/>
            <consortium name="The Broad Institute Genome Sequencing Center for Infectious Disease"/>
            <person name="Wu L."/>
            <person name="Ma J."/>
        </authorList>
    </citation>
    <scope>NUCLEOTIDE SEQUENCE [LARGE SCALE GENOMIC DNA]</scope>
    <source>
        <strain evidence="7">CGMCC 1.15475</strain>
    </source>
</reference>
<dbReference type="Gene3D" id="3.30.980.10">
    <property type="entry name" value="Threonyl-trna Synthetase, Chain A, domain 2"/>
    <property type="match status" value="1"/>
</dbReference>
<evidence type="ECO:0000256" key="3">
    <source>
        <dbReference type="ARBA" id="ARBA00022723"/>
    </source>
</evidence>
<sequence length="236" mass="26015">MTEELFLKDSYIKECETEITAIEGNRVALSRTPFYPGGGGQENDTGVLIQNGSQTAVTKVKKESGKIWHTVTEPEQLVLGKAVAKIDWQRRENLMKHHTLLHVIAAVFNGERDSLCTGNQIYPDKARIDLTGISDLDQEEIGQLAARVNQEIARNHPVSTRTLPREEAEGVSGAIKTVVNLIPESVKEVRLVKIGDIDEQACGGTHVRETGEIGRFVLDSTKNKGKGITRLEVHIV</sequence>
<protein>
    <submittedName>
        <fullName evidence="6">Alanyl-tRNA editing protein</fullName>
    </submittedName>
</protein>
<evidence type="ECO:0000313" key="7">
    <source>
        <dbReference type="Proteomes" id="UP001597273"/>
    </source>
</evidence>
<keyword evidence="4" id="KW-0862">Zinc</keyword>
<comment type="cofactor">
    <cofactor evidence="1">
        <name>Zn(2+)</name>
        <dbReference type="ChEBI" id="CHEBI:29105"/>
    </cofactor>
</comment>
<dbReference type="PANTHER" id="PTHR43462:SF1">
    <property type="entry name" value="ALANYL-TRNA EDITING PROTEIN AARSD1"/>
    <property type="match status" value="1"/>
</dbReference>
<evidence type="ECO:0000256" key="2">
    <source>
        <dbReference type="ARBA" id="ARBA00004496"/>
    </source>
</evidence>
<keyword evidence="3" id="KW-0479">Metal-binding</keyword>